<sequence length="721" mass="78456">MSNATSKTQRPGFRRIDRLARQVGRYGSALFGVAAIGLVWIMIFYIFAGDKARTEQAVQQNGTNLARTFEEQIVRSIRAADQTLLYVRDSYARDPDNFDFSLWIKNSQFLSDFSFQVVIIDKTGIMLMSNIDPSIKGLDLRDREHFRIHADGKDDVLFISKPIFGRVSNKWSIQLTRRIIARDGGFGGVVVVSLDPEYLSRFYNSIDIGRKGSASLVGLDGIVRARGASGPSLIGESVREAPLLGYLSHRSSGSYVARSTLDGVERIFSFRKVDGYPLAVVIGQAKEEVFANYRRERDRDIIAGTLLSLVFGVVTVLIIRYQRGLAKSRDAAEAGSRARSEFLAMMSHEIRTPMNGVIGMADILLTTELSADQKQIAATLRDSADYLLQILNDVLDFSKLDADRLELEHIAFDIRRSVSAVVDLLALRAQEKGLRLSCTVGEAVPPMIVGDPARIRQVLFNLVGNAIKFTETGSVEVTVNAVPAGPGRSRLEFAVRDTGVGIPADAIGLLFMEFSQLDSSISRRFGGTGLGLAICKRLVTFMGGEISVRSTPGGGSTFAFSVEVAVGSGAATSMRLDMEQSTPGRAGGADLGSLRVLVAEDNITNQFVIRKLLEKLGSKPDVVDTGLKAVAAVEGGAYDLVLMDMMMPEMDGLTAARAIRQLPPPARDVHIIALTANATRQDELACVAAGMNDFVTKPVTREQLGAALQRKFVAEERKCIA</sequence>
<dbReference type="AlphaFoldDB" id="A0A5P6P7W4"/>
<dbReference type="CDD" id="cd12914">
    <property type="entry name" value="PDC1_DGC_like"/>
    <property type="match status" value="1"/>
</dbReference>
<dbReference type="InterPro" id="IPR036097">
    <property type="entry name" value="HisK_dim/P_sf"/>
</dbReference>
<dbReference type="KEGG" id="bbet:F8237_19535"/>
<dbReference type="CDD" id="cd12915">
    <property type="entry name" value="PDC2_DGC_like"/>
    <property type="match status" value="1"/>
</dbReference>
<name>A0A5P6P7W4_9BRAD</name>
<evidence type="ECO:0000256" key="16">
    <source>
        <dbReference type="PROSITE-ProRule" id="PRU00169"/>
    </source>
</evidence>
<evidence type="ECO:0000256" key="4">
    <source>
        <dbReference type="ARBA" id="ARBA00022475"/>
    </source>
</evidence>
<dbReference type="OrthoDB" id="9791542at2"/>
<dbReference type="FunFam" id="3.30.565.10:FF:000010">
    <property type="entry name" value="Sensor histidine kinase RcsC"/>
    <property type="match status" value="1"/>
</dbReference>
<dbReference type="PRINTS" id="PR00344">
    <property type="entry name" value="BCTRLSENSOR"/>
</dbReference>
<evidence type="ECO:0000259" key="19">
    <source>
        <dbReference type="PROSITE" id="PS50110"/>
    </source>
</evidence>
<dbReference type="InterPro" id="IPR033479">
    <property type="entry name" value="dCache_1"/>
</dbReference>
<dbReference type="SUPFAM" id="SSF47384">
    <property type="entry name" value="Homodimeric domain of signal transducing histidine kinase"/>
    <property type="match status" value="1"/>
</dbReference>
<evidence type="ECO:0000256" key="7">
    <source>
        <dbReference type="ARBA" id="ARBA00022692"/>
    </source>
</evidence>
<dbReference type="CDD" id="cd16922">
    <property type="entry name" value="HATPase_EvgS-ArcB-TorS-like"/>
    <property type="match status" value="1"/>
</dbReference>
<feature type="modified residue" description="4-aspartylphosphate" evidence="16">
    <location>
        <position position="644"/>
    </location>
</feature>
<dbReference type="SMART" id="SM00388">
    <property type="entry name" value="HisKA"/>
    <property type="match status" value="1"/>
</dbReference>
<dbReference type="GO" id="GO:0005524">
    <property type="term" value="F:ATP binding"/>
    <property type="evidence" value="ECO:0007669"/>
    <property type="project" value="UniProtKB-KW"/>
</dbReference>
<dbReference type="RefSeq" id="WP_151647062.1">
    <property type="nucleotide sequence ID" value="NZ_CP044543.1"/>
</dbReference>
<keyword evidence="6" id="KW-0808">Transferase</keyword>
<comment type="catalytic activity">
    <reaction evidence="1">
        <text>ATP + protein L-histidine = ADP + protein N-phospho-L-histidine.</text>
        <dbReference type="EC" id="2.7.13.3"/>
    </reaction>
</comment>
<evidence type="ECO:0000259" key="18">
    <source>
        <dbReference type="PROSITE" id="PS50109"/>
    </source>
</evidence>
<dbReference type="PANTHER" id="PTHR45339:SF1">
    <property type="entry name" value="HYBRID SIGNAL TRANSDUCTION HISTIDINE KINASE J"/>
    <property type="match status" value="1"/>
</dbReference>
<dbReference type="InterPro" id="IPR003594">
    <property type="entry name" value="HATPase_dom"/>
</dbReference>
<evidence type="ECO:0000256" key="1">
    <source>
        <dbReference type="ARBA" id="ARBA00000085"/>
    </source>
</evidence>
<keyword evidence="9" id="KW-0418">Kinase</keyword>
<dbReference type="InterPro" id="IPR001789">
    <property type="entry name" value="Sig_transdc_resp-reg_receiver"/>
</dbReference>
<accession>A0A5P6P7W4</accession>
<dbReference type="SMART" id="SM00448">
    <property type="entry name" value="REC"/>
    <property type="match status" value="1"/>
</dbReference>
<dbReference type="PROSITE" id="PS50110">
    <property type="entry name" value="RESPONSE_REGULATORY"/>
    <property type="match status" value="1"/>
</dbReference>
<dbReference type="InterPro" id="IPR004358">
    <property type="entry name" value="Sig_transdc_His_kin-like_C"/>
</dbReference>
<dbReference type="InterPro" id="IPR036890">
    <property type="entry name" value="HATPase_C_sf"/>
</dbReference>
<keyword evidence="4" id="KW-1003">Cell membrane</keyword>
<evidence type="ECO:0000256" key="5">
    <source>
        <dbReference type="ARBA" id="ARBA00022553"/>
    </source>
</evidence>
<keyword evidence="8" id="KW-0547">Nucleotide-binding</keyword>
<comment type="subunit">
    <text evidence="14">At low DSF concentrations, interacts with RpfF.</text>
</comment>
<dbReference type="Gene3D" id="3.30.450.20">
    <property type="entry name" value="PAS domain"/>
    <property type="match status" value="2"/>
</dbReference>
<dbReference type="Pfam" id="PF02743">
    <property type="entry name" value="dCache_1"/>
    <property type="match status" value="1"/>
</dbReference>
<dbReference type="EC" id="2.7.13.3" evidence="3"/>
<dbReference type="SUPFAM" id="SSF55874">
    <property type="entry name" value="ATPase domain of HSP90 chaperone/DNA topoisomerase II/histidine kinase"/>
    <property type="match status" value="1"/>
</dbReference>
<dbReference type="Pfam" id="PF00072">
    <property type="entry name" value="Response_reg"/>
    <property type="match status" value="1"/>
</dbReference>
<evidence type="ECO:0000256" key="9">
    <source>
        <dbReference type="ARBA" id="ARBA00022777"/>
    </source>
</evidence>
<keyword evidence="11 17" id="KW-1133">Transmembrane helix</keyword>
<dbReference type="GO" id="GO:0005886">
    <property type="term" value="C:plasma membrane"/>
    <property type="evidence" value="ECO:0007669"/>
    <property type="project" value="UniProtKB-SubCell"/>
</dbReference>
<keyword evidence="10" id="KW-0067">ATP-binding</keyword>
<keyword evidence="13 17" id="KW-0472">Membrane</keyword>
<evidence type="ECO:0000256" key="11">
    <source>
        <dbReference type="ARBA" id="ARBA00022989"/>
    </source>
</evidence>
<evidence type="ECO:0000256" key="10">
    <source>
        <dbReference type="ARBA" id="ARBA00022840"/>
    </source>
</evidence>
<dbReference type="InterPro" id="IPR011006">
    <property type="entry name" value="CheY-like_superfamily"/>
</dbReference>
<dbReference type="Pfam" id="PF02518">
    <property type="entry name" value="HATPase_c"/>
    <property type="match status" value="1"/>
</dbReference>
<dbReference type="Pfam" id="PF00512">
    <property type="entry name" value="HisKA"/>
    <property type="match status" value="1"/>
</dbReference>
<dbReference type="Gene3D" id="3.30.565.10">
    <property type="entry name" value="Histidine kinase-like ATPase, C-terminal domain"/>
    <property type="match status" value="1"/>
</dbReference>
<evidence type="ECO:0000256" key="15">
    <source>
        <dbReference type="ARBA" id="ARBA00068150"/>
    </source>
</evidence>
<evidence type="ECO:0000256" key="14">
    <source>
        <dbReference type="ARBA" id="ARBA00064003"/>
    </source>
</evidence>
<dbReference type="SMART" id="SM00387">
    <property type="entry name" value="HATPase_c"/>
    <property type="match status" value="1"/>
</dbReference>
<gene>
    <name evidence="20" type="ORF">F8237_19535</name>
</gene>
<evidence type="ECO:0000256" key="6">
    <source>
        <dbReference type="ARBA" id="ARBA00022679"/>
    </source>
</evidence>
<dbReference type="GO" id="GO:0000155">
    <property type="term" value="F:phosphorelay sensor kinase activity"/>
    <property type="evidence" value="ECO:0007669"/>
    <property type="project" value="InterPro"/>
</dbReference>
<organism evidence="20 21">
    <name type="scientific">Bradyrhizobium betae</name>
    <dbReference type="NCBI Taxonomy" id="244734"/>
    <lineage>
        <taxon>Bacteria</taxon>
        <taxon>Pseudomonadati</taxon>
        <taxon>Pseudomonadota</taxon>
        <taxon>Alphaproteobacteria</taxon>
        <taxon>Hyphomicrobiales</taxon>
        <taxon>Nitrobacteraceae</taxon>
        <taxon>Bradyrhizobium</taxon>
    </lineage>
</organism>
<evidence type="ECO:0000256" key="2">
    <source>
        <dbReference type="ARBA" id="ARBA00004651"/>
    </source>
</evidence>
<dbReference type="SUPFAM" id="SSF52172">
    <property type="entry name" value="CheY-like"/>
    <property type="match status" value="1"/>
</dbReference>
<evidence type="ECO:0000256" key="8">
    <source>
        <dbReference type="ARBA" id="ARBA00022741"/>
    </source>
</evidence>
<feature type="domain" description="Histidine kinase" evidence="18">
    <location>
        <begin position="345"/>
        <end position="566"/>
    </location>
</feature>
<dbReference type="CDD" id="cd17546">
    <property type="entry name" value="REC_hyHK_CKI1_RcsC-like"/>
    <property type="match status" value="1"/>
</dbReference>
<feature type="transmembrane region" description="Helical" evidence="17">
    <location>
        <begin position="23"/>
        <end position="47"/>
    </location>
</feature>
<dbReference type="CDD" id="cd00082">
    <property type="entry name" value="HisKA"/>
    <property type="match status" value="1"/>
</dbReference>
<keyword evidence="7 17" id="KW-0812">Transmembrane</keyword>
<keyword evidence="12" id="KW-0902">Two-component regulatory system</keyword>
<feature type="transmembrane region" description="Helical" evidence="17">
    <location>
        <begin position="301"/>
        <end position="319"/>
    </location>
</feature>
<evidence type="ECO:0000313" key="21">
    <source>
        <dbReference type="Proteomes" id="UP000325641"/>
    </source>
</evidence>
<evidence type="ECO:0000256" key="3">
    <source>
        <dbReference type="ARBA" id="ARBA00012438"/>
    </source>
</evidence>
<dbReference type="PANTHER" id="PTHR45339">
    <property type="entry name" value="HYBRID SIGNAL TRANSDUCTION HISTIDINE KINASE J"/>
    <property type="match status" value="1"/>
</dbReference>
<proteinExistence type="predicted"/>
<dbReference type="PROSITE" id="PS50109">
    <property type="entry name" value="HIS_KIN"/>
    <property type="match status" value="1"/>
</dbReference>
<evidence type="ECO:0000256" key="12">
    <source>
        <dbReference type="ARBA" id="ARBA00023012"/>
    </source>
</evidence>
<dbReference type="Proteomes" id="UP000325641">
    <property type="component" value="Chromosome"/>
</dbReference>
<protein>
    <recommendedName>
        <fullName evidence="15">Sensory/regulatory protein RpfC</fullName>
        <ecNumber evidence="3">2.7.13.3</ecNumber>
    </recommendedName>
</protein>
<keyword evidence="5 16" id="KW-0597">Phosphoprotein</keyword>
<feature type="domain" description="Response regulatory" evidence="19">
    <location>
        <begin position="595"/>
        <end position="712"/>
    </location>
</feature>
<reference evidence="21" key="1">
    <citation type="submission" date="2019-10" db="EMBL/GenBank/DDBJ databases">
        <title>Complete Genome Sequence of Bradyrhizobium betae type strain PL7HG1T.</title>
        <authorList>
            <person name="Bromfield E.S.P."/>
            <person name="Cloutier S."/>
        </authorList>
    </citation>
    <scope>NUCLEOTIDE SEQUENCE [LARGE SCALE GENOMIC DNA]</scope>
    <source>
        <strain evidence="21">PL7HG1</strain>
    </source>
</reference>
<dbReference type="InterPro" id="IPR005467">
    <property type="entry name" value="His_kinase_dom"/>
</dbReference>
<evidence type="ECO:0000313" key="20">
    <source>
        <dbReference type="EMBL" id="QFI74401.1"/>
    </source>
</evidence>
<dbReference type="FunFam" id="1.10.287.130:FF:000002">
    <property type="entry name" value="Two-component osmosensing histidine kinase"/>
    <property type="match status" value="1"/>
</dbReference>
<comment type="subcellular location">
    <subcellularLocation>
        <location evidence="2">Cell membrane</location>
        <topology evidence="2">Multi-pass membrane protein</topology>
    </subcellularLocation>
</comment>
<evidence type="ECO:0000256" key="13">
    <source>
        <dbReference type="ARBA" id="ARBA00023136"/>
    </source>
</evidence>
<evidence type="ECO:0000256" key="17">
    <source>
        <dbReference type="SAM" id="Phobius"/>
    </source>
</evidence>
<dbReference type="EMBL" id="CP044543">
    <property type="protein sequence ID" value="QFI74401.1"/>
    <property type="molecule type" value="Genomic_DNA"/>
</dbReference>
<dbReference type="Gene3D" id="1.10.287.130">
    <property type="match status" value="1"/>
</dbReference>
<dbReference type="Gene3D" id="3.40.50.2300">
    <property type="match status" value="1"/>
</dbReference>
<dbReference type="InterPro" id="IPR003661">
    <property type="entry name" value="HisK_dim/P_dom"/>
</dbReference>